<reference evidence="1" key="1">
    <citation type="submission" date="2006-10" db="EMBL/GenBank/DDBJ databases">
        <authorList>
            <person name="Amadeo P."/>
            <person name="Zhao Q."/>
            <person name="Wortman J."/>
            <person name="Fraser-Liggett C."/>
            <person name="Carlton J."/>
        </authorList>
    </citation>
    <scope>NUCLEOTIDE SEQUENCE</scope>
    <source>
        <strain evidence="1">G3</strain>
    </source>
</reference>
<proteinExistence type="predicted"/>
<dbReference type="Proteomes" id="UP000001542">
    <property type="component" value="Unassembled WGS sequence"/>
</dbReference>
<accession>A2ELG2</accession>
<dbReference type="RefSeq" id="XP_001318712.1">
    <property type="nucleotide sequence ID" value="XM_001318677.1"/>
</dbReference>
<reference evidence="1" key="2">
    <citation type="journal article" date="2007" name="Science">
        <title>Draft genome sequence of the sexually transmitted pathogen Trichomonas vaginalis.</title>
        <authorList>
            <person name="Carlton J.M."/>
            <person name="Hirt R.P."/>
            <person name="Silva J.C."/>
            <person name="Delcher A.L."/>
            <person name="Schatz M."/>
            <person name="Zhao Q."/>
            <person name="Wortman J.R."/>
            <person name="Bidwell S.L."/>
            <person name="Alsmark U.C.M."/>
            <person name="Besteiro S."/>
            <person name="Sicheritz-Ponten T."/>
            <person name="Noel C.J."/>
            <person name="Dacks J.B."/>
            <person name="Foster P.G."/>
            <person name="Simillion C."/>
            <person name="Van de Peer Y."/>
            <person name="Miranda-Saavedra D."/>
            <person name="Barton G.J."/>
            <person name="Westrop G.D."/>
            <person name="Mueller S."/>
            <person name="Dessi D."/>
            <person name="Fiori P.L."/>
            <person name="Ren Q."/>
            <person name="Paulsen I."/>
            <person name="Zhang H."/>
            <person name="Bastida-Corcuera F.D."/>
            <person name="Simoes-Barbosa A."/>
            <person name="Brown M.T."/>
            <person name="Hayes R.D."/>
            <person name="Mukherjee M."/>
            <person name="Okumura C.Y."/>
            <person name="Schneider R."/>
            <person name="Smith A.J."/>
            <person name="Vanacova S."/>
            <person name="Villalvazo M."/>
            <person name="Haas B.J."/>
            <person name="Pertea M."/>
            <person name="Feldblyum T.V."/>
            <person name="Utterback T.R."/>
            <person name="Shu C.L."/>
            <person name="Osoegawa K."/>
            <person name="de Jong P.J."/>
            <person name="Hrdy I."/>
            <person name="Horvathova L."/>
            <person name="Zubacova Z."/>
            <person name="Dolezal P."/>
            <person name="Malik S.B."/>
            <person name="Logsdon J.M. Jr."/>
            <person name="Henze K."/>
            <person name="Gupta A."/>
            <person name="Wang C.C."/>
            <person name="Dunne R.L."/>
            <person name="Upcroft J.A."/>
            <person name="Upcroft P."/>
            <person name="White O."/>
            <person name="Salzberg S.L."/>
            <person name="Tang P."/>
            <person name="Chiu C.-H."/>
            <person name="Lee Y.-S."/>
            <person name="Embley T.M."/>
            <person name="Coombs G.H."/>
            <person name="Mottram J.C."/>
            <person name="Tachezy J."/>
            <person name="Fraser-Liggett C.M."/>
            <person name="Johnson P.J."/>
        </authorList>
    </citation>
    <scope>NUCLEOTIDE SEQUENCE [LARGE SCALE GENOMIC DNA]</scope>
    <source>
        <strain evidence="1">G3</strain>
    </source>
</reference>
<dbReference type="InParanoid" id="A2ELG2"/>
<dbReference type="KEGG" id="tva:4764372"/>
<keyword evidence="2" id="KW-1185">Reference proteome</keyword>
<gene>
    <name evidence="1" type="ORF">TVAG_257280</name>
</gene>
<organism evidence="1 2">
    <name type="scientific">Trichomonas vaginalis (strain ATCC PRA-98 / G3)</name>
    <dbReference type="NCBI Taxonomy" id="412133"/>
    <lineage>
        <taxon>Eukaryota</taxon>
        <taxon>Metamonada</taxon>
        <taxon>Parabasalia</taxon>
        <taxon>Trichomonadida</taxon>
        <taxon>Trichomonadidae</taxon>
        <taxon>Trichomonas</taxon>
    </lineage>
</organism>
<protein>
    <submittedName>
        <fullName evidence="1">Uncharacterized protein</fullName>
    </submittedName>
</protein>
<dbReference type="AlphaFoldDB" id="A2ELG2"/>
<name>A2ELG2_TRIV3</name>
<dbReference type="EMBL" id="DS113422">
    <property type="protein sequence ID" value="EAY06489.1"/>
    <property type="molecule type" value="Genomic_DNA"/>
</dbReference>
<sequence length="483" mass="56051">MDVIVKNLLEVNLRNCSIAWGFGANYISACVNDKMNITFFQFIDTDLVLNMEQTSVSFQTNTYSSFALIAKKISVNVMNSSALFYNYETKLNAVYNFECSYVEMNIDSFDDTITTNASHIKLLTEKVGFHFDKFNIYMNNTISGIYSKEVYFNKVYFFFGFEINSINISHFETKKLNTISAKSNNMIGNWYVYDFHMQSSILNFTTLYLYKTVDFEIDYAQQQFISCQELHIFAPNFNVRYLFGKNNIAEEDKLHKRYYIMKVVTLVPHIPLDNIKLIPVAVYDKNTVIENADKKFSTLHIKQSPSKSEIYYVQNYNLGWAISYYCYGFCSPGDEPKTILTDDTINIWRDRISEVTKIVKIEIVTNLQILPVFDVTDLKYRNFTLSVYCHPTEFCNVKLICDKPKIPLKIEVENLILQLTDFGDESSFSLINGSLNDIVDATRCKEITTNLEYVNQFLITSKTNMIVIMPNKNYMFSFCGDMV</sequence>
<dbReference type="VEuPathDB" id="TrichDB:TVAGG3_0005450"/>
<evidence type="ECO:0000313" key="2">
    <source>
        <dbReference type="Proteomes" id="UP000001542"/>
    </source>
</evidence>
<dbReference type="VEuPathDB" id="TrichDB:TVAG_257280"/>
<evidence type="ECO:0000313" key="1">
    <source>
        <dbReference type="EMBL" id="EAY06489.1"/>
    </source>
</evidence>